<organism evidence="4 5">
    <name type="scientific">Mucor flavus</name>
    <dbReference type="NCBI Taxonomy" id="439312"/>
    <lineage>
        <taxon>Eukaryota</taxon>
        <taxon>Fungi</taxon>
        <taxon>Fungi incertae sedis</taxon>
        <taxon>Mucoromycota</taxon>
        <taxon>Mucoromycotina</taxon>
        <taxon>Mucoromycetes</taxon>
        <taxon>Mucorales</taxon>
        <taxon>Mucorineae</taxon>
        <taxon>Mucoraceae</taxon>
        <taxon>Mucor</taxon>
    </lineage>
</organism>
<dbReference type="Gene3D" id="2.120.10.80">
    <property type="entry name" value="Kelch-type beta propeller"/>
    <property type="match status" value="2"/>
</dbReference>
<name>A0ABP9YNL6_9FUNG</name>
<evidence type="ECO:0000256" key="2">
    <source>
        <dbReference type="ARBA" id="ARBA00022737"/>
    </source>
</evidence>
<dbReference type="Proteomes" id="UP001473302">
    <property type="component" value="Unassembled WGS sequence"/>
</dbReference>
<evidence type="ECO:0000313" key="5">
    <source>
        <dbReference type="Proteomes" id="UP001473302"/>
    </source>
</evidence>
<feature type="transmembrane region" description="Helical" evidence="3">
    <location>
        <begin position="377"/>
        <end position="400"/>
    </location>
</feature>
<evidence type="ECO:0000313" key="4">
    <source>
        <dbReference type="EMBL" id="GAA5808437.1"/>
    </source>
</evidence>
<reference evidence="4 5" key="1">
    <citation type="submission" date="2024-04" db="EMBL/GenBank/DDBJ databases">
        <title>genome sequences of Mucor flavus KT1a and Helicostylum pulchrum KT1b strains isolated from the surface of a dry-aged beef.</title>
        <authorList>
            <person name="Toyotome T."/>
            <person name="Hosono M."/>
            <person name="Torimaru M."/>
            <person name="Fukuda K."/>
            <person name="Mikami N."/>
        </authorList>
    </citation>
    <scope>NUCLEOTIDE SEQUENCE [LARGE SCALE GENOMIC DNA]</scope>
    <source>
        <strain evidence="4 5">KT1a</strain>
    </source>
</reference>
<comment type="caution">
    <text evidence="4">The sequence shown here is derived from an EMBL/GenBank/DDBJ whole genome shotgun (WGS) entry which is preliminary data.</text>
</comment>
<protein>
    <recommendedName>
        <fullName evidence="6">Galactose oxidase</fullName>
    </recommendedName>
</protein>
<accession>A0ABP9YNL6</accession>
<dbReference type="SUPFAM" id="SSF117281">
    <property type="entry name" value="Kelch motif"/>
    <property type="match status" value="1"/>
</dbReference>
<keyword evidence="2" id="KW-0677">Repeat</keyword>
<dbReference type="Pfam" id="PF24681">
    <property type="entry name" value="Kelch_KLHDC2_KLHL20_DRC7"/>
    <property type="match status" value="1"/>
</dbReference>
<evidence type="ECO:0008006" key="6">
    <source>
        <dbReference type="Google" id="ProtNLM"/>
    </source>
</evidence>
<dbReference type="EMBL" id="BAABUK010000003">
    <property type="protein sequence ID" value="GAA5808437.1"/>
    <property type="molecule type" value="Genomic_DNA"/>
</dbReference>
<dbReference type="PANTHER" id="PTHR46093:SF18">
    <property type="entry name" value="FIBRONECTIN TYPE-III DOMAIN-CONTAINING PROTEIN"/>
    <property type="match status" value="1"/>
</dbReference>
<proteinExistence type="predicted"/>
<evidence type="ECO:0000256" key="1">
    <source>
        <dbReference type="ARBA" id="ARBA00022441"/>
    </source>
</evidence>
<keyword evidence="3" id="KW-1133">Transmembrane helix</keyword>
<sequence length="508" mass="54677">MCLACGYVGGQIYCSGGDTSPSFISGNSIDTTLYSLNISNFDGKSSDSMNNQWNKVVPASPFQTEHRRTPTSIVLPDQKRFLIQGGHNTFGNKFSNQSIIYDTSSNTWSKASSYVVAGVGTKQIVANISAPEISANGIAMPFDANNGSFVGFSRLTMLTSGSGIWSLLSPQSSTLADFYPNSQTATINPSSGKIYYLGGSYYTTSSNGYPARVPFNWAVVFSTKSGSWSNETLNGVVPTDRMYHTTNLLPNSQELILYGGSNDGLVASTDYCFTLNLETNAWTKQDNVNVPSYLSGPRFSHSAVLVESTLFILFGRGLDGSLNPSLLTIDVASASNIFYSATYIAPTTSNTTNNATNNATNNTAADLKESEGLSKGAIGGIAAGSIVAGLGIIAFVFFYLRRQKKAKHQELGKNDIHEQMDVDWDKIEDHYKEVPVTVSNSPQFSESTKVTTSSPNIRQYSPNLFKATVESDANFSHLSNKSPDTTINVVKPSVSLIGDYATVKPDAK</sequence>
<evidence type="ECO:0000256" key="3">
    <source>
        <dbReference type="SAM" id="Phobius"/>
    </source>
</evidence>
<keyword evidence="3" id="KW-0472">Membrane</keyword>
<keyword evidence="5" id="KW-1185">Reference proteome</keyword>
<keyword evidence="1" id="KW-0880">Kelch repeat</keyword>
<gene>
    <name evidence="4" type="ORF">MFLAVUS_001828</name>
</gene>
<dbReference type="PANTHER" id="PTHR46093">
    <property type="entry name" value="ACYL-COA-BINDING DOMAIN-CONTAINING PROTEIN 5"/>
    <property type="match status" value="1"/>
</dbReference>
<dbReference type="InterPro" id="IPR015915">
    <property type="entry name" value="Kelch-typ_b-propeller"/>
</dbReference>
<keyword evidence="3" id="KW-0812">Transmembrane</keyword>